<evidence type="ECO:0000256" key="4">
    <source>
        <dbReference type="ARBA" id="ARBA00022833"/>
    </source>
</evidence>
<dbReference type="GO" id="GO:0004813">
    <property type="term" value="F:alanine-tRNA ligase activity"/>
    <property type="evidence" value="ECO:0007669"/>
    <property type="project" value="InterPro"/>
</dbReference>
<dbReference type="SMART" id="SM00863">
    <property type="entry name" value="tRNA_SAD"/>
    <property type="match status" value="1"/>
</dbReference>
<dbReference type="GO" id="GO:0006419">
    <property type="term" value="P:alanyl-tRNA aminoacylation"/>
    <property type="evidence" value="ECO:0007669"/>
    <property type="project" value="InterPro"/>
</dbReference>
<dbReference type="InterPro" id="IPR018163">
    <property type="entry name" value="Thr/Ala-tRNA-synth_IIc_edit"/>
</dbReference>
<dbReference type="Pfam" id="PF07973">
    <property type="entry name" value="tRNA_SAD"/>
    <property type="match status" value="1"/>
</dbReference>
<keyword evidence="5" id="KW-0175">Coiled coil</keyword>
<dbReference type="GO" id="GO:0005524">
    <property type="term" value="F:ATP binding"/>
    <property type="evidence" value="ECO:0007669"/>
    <property type="project" value="InterPro"/>
</dbReference>
<organism evidence="7 8">
    <name type="scientific">Candidatus Scatomorpha pullistercoris</name>
    <dbReference type="NCBI Taxonomy" id="2840929"/>
    <lineage>
        <taxon>Bacteria</taxon>
        <taxon>Bacillati</taxon>
        <taxon>Bacillota</taxon>
        <taxon>Clostridia</taxon>
        <taxon>Eubacteriales</taxon>
        <taxon>Candidatus Scatomorpha</taxon>
    </lineage>
</organism>
<dbReference type="Gene3D" id="3.30.980.10">
    <property type="entry name" value="Threonyl-trna Synthetase, Chain A, domain 2"/>
    <property type="match status" value="1"/>
</dbReference>
<dbReference type="Proteomes" id="UP000886876">
    <property type="component" value="Unassembled WGS sequence"/>
</dbReference>
<feature type="coiled-coil region" evidence="5">
    <location>
        <begin position="258"/>
        <end position="285"/>
    </location>
</feature>
<keyword evidence="3" id="KW-0479">Metal-binding</keyword>
<sequence length="383" mass="42630">MTEKLYYTDGHLSRFEALVCSCEREGDGYAVRLDRTAFFPGGGGQEADKGALAGQKLLSLREEGEDIIHVVEEPLAPGEAVTGELDWQLRFRRMQGHSGEHIMSGTVHRLFGCDNVGFHMGEDGMTIDFSTELSREDLSRAELEANRAVWRNVPVRTLLPDAETLAHMEYRSKKELTGQVRIVEIEGVDRCACCAPHVAYTGEVGCIKVIDSMRHRGGTRLTLICGEQAIEDYRSLHENNAKVSAALSARRLETGRAIERYVSEQEERKAELTRLKREILQLKTAALRPSEGCICIFEDDMDMITLRELVNAGAELSQTACAGFTGRDGDYKYIVGSRTRPLRALAREINAAIDGRGGGSDEMIQGSSRSDRQTIEKYFAEFK</sequence>
<dbReference type="PROSITE" id="PS50860">
    <property type="entry name" value="AA_TRNA_LIGASE_II_ALA"/>
    <property type="match status" value="1"/>
</dbReference>
<reference evidence="7" key="1">
    <citation type="submission" date="2020-10" db="EMBL/GenBank/DDBJ databases">
        <authorList>
            <person name="Gilroy R."/>
        </authorList>
    </citation>
    <scope>NUCLEOTIDE SEQUENCE</scope>
    <source>
        <strain evidence="7">ChiHecec3B27-6122</strain>
    </source>
</reference>
<gene>
    <name evidence="7" type="ORF">IAD42_03170</name>
</gene>
<dbReference type="GO" id="GO:0046872">
    <property type="term" value="F:metal ion binding"/>
    <property type="evidence" value="ECO:0007669"/>
    <property type="project" value="UniProtKB-KW"/>
</dbReference>
<dbReference type="GO" id="GO:0002161">
    <property type="term" value="F:aminoacyl-tRNA deacylase activity"/>
    <property type="evidence" value="ECO:0007669"/>
    <property type="project" value="UniProtKB-ARBA"/>
</dbReference>
<evidence type="ECO:0000256" key="2">
    <source>
        <dbReference type="ARBA" id="ARBA00004496"/>
    </source>
</evidence>
<dbReference type="Gene3D" id="2.40.30.130">
    <property type="match status" value="1"/>
</dbReference>
<feature type="domain" description="Alanyl-transfer RNA synthetases family profile" evidence="6">
    <location>
        <begin position="1"/>
        <end position="235"/>
    </location>
</feature>
<evidence type="ECO:0000259" key="6">
    <source>
        <dbReference type="PROSITE" id="PS50860"/>
    </source>
</evidence>
<name>A0A9D1K7K8_9FIRM</name>
<dbReference type="AlphaFoldDB" id="A0A9D1K7K8"/>
<evidence type="ECO:0000256" key="1">
    <source>
        <dbReference type="ARBA" id="ARBA00001947"/>
    </source>
</evidence>
<evidence type="ECO:0000313" key="8">
    <source>
        <dbReference type="Proteomes" id="UP000886876"/>
    </source>
</evidence>
<dbReference type="SUPFAM" id="SSF50447">
    <property type="entry name" value="Translation proteins"/>
    <property type="match status" value="1"/>
</dbReference>
<reference evidence="7" key="2">
    <citation type="journal article" date="2021" name="PeerJ">
        <title>Extensive microbial diversity within the chicken gut microbiome revealed by metagenomics and culture.</title>
        <authorList>
            <person name="Gilroy R."/>
            <person name="Ravi A."/>
            <person name="Getino M."/>
            <person name="Pursley I."/>
            <person name="Horton D.L."/>
            <person name="Alikhan N.F."/>
            <person name="Baker D."/>
            <person name="Gharbi K."/>
            <person name="Hall N."/>
            <person name="Watson M."/>
            <person name="Adriaenssens E.M."/>
            <person name="Foster-Nyarko E."/>
            <person name="Jarju S."/>
            <person name="Secka A."/>
            <person name="Antonio M."/>
            <person name="Oren A."/>
            <person name="Chaudhuri R.R."/>
            <person name="La Ragione R."/>
            <person name="Hildebrand F."/>
            <person name="Pallen M.J."/>
        </authorList>
    </citation>
    <scope>NUCLEOTIDE SEQUENCE</scope>
    <source>
        <strain evidence="7">ChiHecec3B27-6122</strain>
    </source>
</reference>
<dbReference type="PANTHER" id="PTHR43462">
    <property type="entry name" value="ALANYL-TRNA EDITING PROTEIN"/>
    <property type="match status" value="1"/>
</dbReference>
<dbReference type="GO" id="GO:0005737">
    <property type="term" value="C:cytoplasm"/>
    <property type="evidence" value="ECO:0007669"/>
    <property type="project" value="UniProtKB-SubCell"/>
</dbReference>
<dbReference type="EMBL" id="DVJS01000072">
    <property type="protein sequence ID" value="HIS96958.1"/>
    <property type="molecule type" value="Genomic_DNA"/>
</dbReference>
<dbReference type="InterPro" id="IPR009000">
    <property type="entry name" value="Transl_B-barrel_sf"/>
</dbReference>
<accession>A0A9D1K7K8</accession>
<evidence type="ECO:0000256" key="3">
    <source>
        <dbReference type="ARBA" id="ARBA00022723"/>
    </source>
</evidence>
<evidence type="ECO:0000256" key="5">
    <source>
        <dbReference type="SAM" id="Coils"/>
    </source>
</evidence>
<evidence type="ECO:0000313" key="7">
    <source>
        <dbReference type="EMBL" id="HIS96958.1"/>
    </source>
</evidence>
<dbReference type="InterPro" id="IPR018165">
    <property type="entry name" value="Ala-tRNA-synth_IIc_core"/>
</dbReference>
<dbReference type="PANTHER" id="PTHR43462:SF1">
    <property type="entry name" value="ALANYL-TRNA EDITING PROTEIN AARSD1"/>
    <property type="match status" value="1"/>
</dbReference>
<dbReference type="GO" id="GO:0003676">
    <property type="term" value="F:nucleic acid binding"/>
    <property type="evidence" value="ECO:0007669"/>
    <property type="project" value="InterPro"/>
</dbReference>
<dbReference type="InterPro" id="IPR051335">
    <property type="entry name" value="Alanyl-tRNA_Editing_Enzymes"/>
</dbReference>
<proteinExistence type="predicted"/>
<dbReference type="InterPro" id="IPR012947">
    <property type="entry name" value="tRNA_SAD"/>
</dbReference>
<comment type="cofactor">
    <cofactor evidence="1">
        <name>Zn(2+)</name>
        <dbReference type="ChEBI" id="CHEBI:29105"/>
    </cofactor>
</comment>
<protein>
    <recommendedName>
        <fullName evidence="6">Alanyl-transfer RNA synthetases family profile domain-containing protein</fullName>
    </recommendedName>
</protein>
<comment type="subcellular location">
    <subcellularLocation>
        <location evidence="2">Cytoplasm</location>
    </subcellularLocation>
</comment>
<dbReference type="SUPFAM" id="SSF55186">
    <property type="entry name" value="ThrRS/AlaRS common domain"/>
    <property type="match status" value="1"/>
</dbReference>
<comment type="caution">
    <text evidence="7">The sequence shown here is derived from an EMBL/GenBank/DDBJ whole genome shotgun (WGS) entry which is preliminary data.</text>
</comment>
<keyword evidence="4" id="KW-0862">Zinc</keyword>